<gene>
    <name evidence="1" type="ORF">AB447_214795</name>
</gene>
<dbReference type="Proteomes" id="UP000036168">
    <property type="component" value="Unassembled WGS sequence"/>
</dbReference>
<comment type="caution">
    <text evidence="1">The sequence shown here is derived from an EMBL/GenBank/DDBJ whole genome shotgun (WGS) entry which is preliminary data.</text>
</comment>
<organism evidence="1 2">
    <name type="scientific">Bacillus glycinifermentans</name>
    <dbReference type="NCBI Taxonomy" id="1664069"/>
    <lineage>
        <taxon>Bacteria</taxon>
        <taxon>Bacillati</taxon>
        <taxon>Bacillota</taxon>
        <taxon>Bacilli</taxon>
        <taxon>Bacillales</taxon>
        <taxon>Bacillaceae</taxon>
        <taxon>Bacillus</taxon>
    </lineage>
</organism>
<protein>
    <submittedName>
        <fullName evidence="1">Uncharacterized protein</fullName>
    </submittedName>
</protein>
<name>A0A0T6BTH8_9BACI</name>
<dbReference type="EMBL" id="LECW02000010">
    <property type="protein sequence ID" value="KRT94518.1"/>
    <property type="molecule type" value="Genomic_DNA"/>
</dbReference>
<reference evidence="1 2" key="1">
    <citation type="journal article" date="2015" name="Int. J. Syst. Evol. Microbiol.">
        <title>Bacillus glycinifermentans sp. nov., isolated from fermented soybean paste.</title>
        <authorList>
            <person name="Kim S.J."/>
            <person name="Dunlap C.A."/>
            <person name="Kwon S.W."/>
            <person name="Rooney A.P."/>
        </authorList>
    </citation>
    <scope>NUCLEOTIDE SEQUENCE [LARGE SCALE GENOMIC DNA]</scope>
    <source>
        <strain evidence="1 2">GO-13</strain>
    </source>
</reference>
<evidence type="ECO:0000313" key="2">
    <source>
        <dbReference type="Proteomes" id="UP000036168"/>
    </source>
</evidence>
<accession>A0A0T6BTH8</accession>
<sequence>MKRRPGGGAFHFCRSVFSIAAVLKSSPFNINLAEPSGTPSPKRKTACSERFEELFLMFPRFLSMRLAGRQDSSKASIMSW</sequence>
<proteinExistence type="predicted"/>
<dbReference type="AlphaFoldDB" id="A0A0T6BTH8"/>
<evidence type="ECO:0000313" key="1">
    <source>
        <dbReference type="EMBL" id="KRT94518.1"/>
    </source>
</evidence>